<feature type="transmembrane region" description="Helical" evidence="11">
    <location>
        <begin position="1671"/>
        <end position="1690"/>
    </location>
</feature>
<evidence type="ECO:0000256" key="7">
    <source>
        <dbReference type="ARBA" id="ARBA00022989"/>
    </source>
</evidence>
<dbReference type="SUPFAM" id="SSF48065">
    <property type="entry name" value="DBL homology domain (DH-domain)"/>
    <property type="match status" value="1"/>
</dbReference>
<comment type="caution">
    <text evidence="13">The sequence shown here is derived from an EMBL/GenBank/DDBJ whole genome shotgun (WGS) entry which is preliminary data.</text>
</comment>
<evidence type="ECO:0000259" key="12">
    <source>
        <dbReference type="PROSITE" id="PS50010"/>
    </source>
</evidence>
<reference evidence="13 14" key="2">
    <citation type="journal article" date="2014" name="J. Gen. Appl. Microbiol.">
        <title>The early diverging ascomycetous budding yeast Saitoella complicata has three histone deacetylases belonging to the Clr6, Hos2, and Rpd3 lineages.</title>
        <authorList>
            <person name="Nishida H."/>
            <person name="Matsumoto T."/>
            <person name="Kondo S."/>
            <person name="Hamamoto M."/>
            <person name="Yoshikawa H."/>
        </authorList>
    </citation>
    <scope>NUCLEOTIDE SEQUENCE [LARGE SCALE GENOMIC DNA]</scope>
    <source>
        <strain evidence="13 14">NRRL Y-17804</strain>
    </source>
</reference>
<feature type="region of interest" description="Disordered" evidence="10">
    <location>
        <begin position="938"/>
        <end position="978"/>
    </location>
</feature>
<feature type="region of interest" description="Disordered" evidence="10">
    <location>
        <begin position="1005"/>
        <end position="1033"/>
    </location>
</feature>
<sequence length="1708" mass="190596">MVRATIKITYWMYDGGDFARASAASEYSVAPGAFTPVSNSAAAPQKFTAAPAGRANARTSRSRPHAEPHQGKFIVTLPIRQAFIQLRLLRRTSSHWYRIYGWFCSQLVQHLHQSTSRFGSDHYEPSPPAAGPAKDHTQRTTPTFDLPTMLKLALQAWHKLSKAQKIGIIVSTLLLIPLIVLVFTYHHKIVIYLTPYAKHVKSLSWGFLIPGLLCFILSFPPLFGHEIIAVLTGFVYGPWVGWGVIAVSTFLAECVLFVVFRRFFWKRCLEFRRGHPRDWAVFCRVVEEGGWWMLVLIRLSAIPGHFSTLGFASMEGISFFAMASAAAVSTPKMFLPVYVGHLLALSGIEDRKTSPAEYVVFAVTGVLTLAIGGWIYWKYWKIRKEMSADDAMNSVGVEMAYRPVEFDVDEDGDEEERVGLTAKAAGMGMSNEVVGEKKGARTPEVDDVDVSPGSKPGYGYDNHAEMDNPFDADERGRSNGHGDGVLRTVLTDDVEGEDAYDHREMSLDLSRGRVGSKDHGRYDGERRIKLPTPENIRMRTPLTDRPGYPYLHPNAVCNPNKLPDHFATRIKQSRYKSRLCKHTALLGLRLLWVDARRTPKMKGSLREGRQGLLLTSTSTSVSIDLFRSLFEGACYVLYQGSVVSKGKQLKVSPIIVGLYVLFDNCTTSLSSLFEFGIRSLLGNGLQQLSSPAHPIQNYPVNLYTPPLNMTTSLPPSKRPNHARNRHDPTSLRITNTGLKKPLSRRPLPPLPSNSAPVVPRMGMGVPVEPERPRTAMGLGLGMDAEGSGGARVIDIANEENGSGSSEEQASGSESGSTSPRVDLRPKTPFGGERFFDAFETHSVSSEASLNIDIDESSPPLHLATRYPTLKGVDLRGTRWWTPLTAPVLPLHNTSASQSPTPDSSNILEPPRRPGLRKKGSMAALVSRLRSFTTSSSASASCSHELAQREREVSATPSISSLMSEMERERREKHGGRESVDTVDTFATSISCISLAVMVGEEGDTFDDEDVCSPPPSAGLRKGFGSVPQSPGLGGRMTFEEAMRAGEGLSEEMRVEEIKARPGVVDALEVGGRRSVYEEEHGVLAMGRLRDLWELENGRTLPTSSDAASPDVEELGVEKVEVGKEEDVDKKRKIMSEIVETERTYVSGLQQLVDLYITSPPTSSAPPLSERRTAFSNLAPLCELHKKHVLPALEAAKNEKEIARAFRGFVPFFRMYHLYLASFSDAAERIQAWSGSHAAWLGKIKKDPRHKQLDLMAYLVLPVQRPPRYLLLLQELAKASGSAEGEVREAMKEVTGLVEGMNERRREAEGKRRLWEMQDMGIGEGFEWVLPARNLVREGECELKTRLRPLGGEDMCREVEVGRRVRIVVCSDVVVVLGGDGGRVEKVLRRGECAITGVWEGEKRGGWRIVNWKDGEVLYLGQDENGKEKEREEWIAAMEKAEWNVSQAQMDYMIVDDFFGYCRSFHGHSFLFFLLRSIYHVYLGITYGAFILMDASGMPTFERMSEMEDWDDIEEYYDVRHAVVGAYVRNEDDYILVHEEEMPFFASPPVASPVIKKNHPVEFGSLDFWQFLGRAGHPQNWRKSHGHSWKAGKEDDHDLEKGRLLHQHSFVRRKTVIQHNPLQSLSAFFVFVVITFLLQFVYLKSLDVMTMAAEIFTGVQPQELNNVTHSVASTYATLSVFATWYAIFLVVREVLQDWIVAASNAQSKL</sequence>
<feature type="transmembrane region" description="Helical" evidence="11">
    <location>
        <begin position="281"/>
        <end position="299"/>
    </location>
</feature>
<organism evidence="13 14">
    <name type="scientific">Saitoella complicata (strain BCRC 22490 / CBS 7301 / JCM 7358 / NBRC 10748 / NRRL Y-17804)</name>
    <dbReference type="NCBI Taxonomy" id="698492"/>
    <lineage>
        <taxon>Eukaryota</taxon>
        <taxon>Fungi</taxon>
        <taxon>Dikarya</taxon>
        <taxon>Ascomycota</taxon>
        <taxon>Taphrinomycotina</taxon>
        <taxon>Taphrinomycotina incertae sedis</taxon>
        <taxon>Saitoella</taxon>
    </lineage>
</organism>
<dbReference type="Proteomes" id="UP000033140">
    <property type="component" value="Unassembled WGS sequence"/>
</dbReference>
<feature type="transmembrane region" description="Helical" evidence="11">
    <location>
        <begin position="319"/>
        <end position="346"/>
    </location>
</feature>
<dbReference type="InterPro" id="IPR032816">
    <property type="entry name" value="VTT_dom"/>
</dbReference>
<feature type="region of interest" description="Disordered" evidence="10">
    <location>
        <begin position="891"/>
        <end position="918"/>
    </location>
</feature>
<feature type="transmembrane region" description="Helical" evidence="11">
    <location>
        <begin position="239"/>
        <end position="260"/>
    </location>
</feature>
<feature type="compositionally biased region" description="Basic and acidic residues" evidence="10">
    <location>
        <begin position="964"/>
        <end position="978"/>
    </location>
</feature>
<reference evidence="13 14" key="1">
    <citation type="journal article" date="2011" name="J. Gen. Appl. Microbiol.">
        <title>Draft genome sequencing of the enigmatic yeast Saitoella complicata.</title>
        <authorList>
            <person name="Nishida H."/>
            <person name="Hamamoto M."/>
            <person name="Sugiyama J."/>
        </authorList>
    </citation>
    <scope>NUCLEOTIDE SEQUENCE [LARGE SCALE GENOMIC DNA]</scope>
    <source>
        <strain evidence="13 14">NRRL Y-17804</strain>
    </source>
</reference>
<evidence type="ECO:0000256" key="1">
    <source>
        <dbReference type="ARBA" id="ARBA00002978"/>
    </source>
</evidence>
<feature type="transmembrane region" description="Helical" evidence="11">
    <location>
        <begin position="1469"/>
        <end position="1492"/>
    </location>
</feature>
<dbReference type="PANTHER" id="PTHR47549">
    <property type="entry name" value="GOLGI APPARATUS MEMBRANE PROTEIN TVP38-RELATED"/>
    <property type="match status" value="1"/>
</dbReference>
<evidence type="ECO:0000256" key="2">
    <source>
        <dbReference type="ARBA" id="ARBA00004653"/>
    </source>
</evidence>
<evidence type="ECO:0000256" key="4">
    <source>
        <dbReference type="ARBA" id="ARBA00013533"/>
    </source>
</evidence>
<feature type="transmembrane region" description="Helical" evidence="11">
    <location>
        <begin position="166"/>
        <end position="185"/>
    </location>
</feature>
<dbReference type="Gene3D" id="1.20.900.10">
    <property type="entry name" value="Dbl homology (DH) domain"/>
    <property type="match status" value="1"/>
</dbReference>
<feature type="region of interest" description="Disordered" evidence="10">
    <location>
        <begin position="437"/>
        <end position="486"/>
    </location>
</feature>
<dbReference type="PROSITE" id="PS50010">
    <property type="entry name" value="DH_2"/>
    <property type="match status" value="1"/>
</dbReference>
<accession>A0A0E9NRI0</accession>
<evidence type="ECO:0000256" key="10">
    <source>
        <dbReference type="SAM" id="MobiDB-lite"/>
    </source>
</evidence>
<dbReference type="Pfam" id="PF00621">
    <property type="entry name" value="RhoGEF"/>
    <property type="match status" value="1"/>
</dbReference>
<feature type="transmembrane region" description="Helical" evidence="11">
    <location>
        <begin position="358"/>
        <end position="377"/>
    </location>
</feature>
<keyword evidence="7 11" id="KW-1133">Transmembrane helix</keyword>
<feature type="compositionally biased region" description="Basic and acidic residues" evidence="10">
    <location>
        <begin position="462"/>
        <end position="477"/>
    </location>
</feature>
<evidence type="ECO:0000313" key="14">
    <source>
        <dbReference type="Proteomes" id="UP000033140"/>
    </source>
</evidence>
<dbReference type="Pfam" id="PF09335">
    <property type="entry name" value="VTT_dom"/>
    <property type="match status" value="1"/>
</dbReference>
<feature type="compositionally biased region" description="Low complexity" evidence="10">
    <location>
        <begin position="799"/>
        <end position="818"/>
    </location>
</feature>
<proteinExistence type="inferred from homology"/>
<dbReference type="STRING" id="698492.A0A0E9NRI0"/>
<keyword evidence="6 11" id="KW-0812">Transmembrane</keyword>
<keyword evidence="9 11" id="KW-0472">Membrane</keyword>
<evidence type="ECO:0000256" key="5">
    <source>
        <dbReference type="ARBA" id="ARBA00020673"/>
    </source>
</evidence>
<reference evidence="13 14" key="3">
    <citation type="journal article" date="2015" name="Genome Announc.">
        <title>Draft Genome Sequence of the Archiascomycetous Yeast Saitoella complicata.</title>
        <authorList>
            <person name="Yamauchi K."/>
            <person name="Kondo S."/>
            <person name="Hamamoto M."/>
            <person name="Takahashi Y."/>
            <person name="Ogura Y."/>
            <person name="Hayashi T."/>
            <person name="Nishida H."/>
        </authorList>
    </citation>
    <scope>NUCLEOTIDE SEQUENCE [LARGE SCALE GENOMIC DNA]</scope>
    <source>
        <strain evidence="13 14">NRRL Y-17804</strain>
    </source>
</reference>
<dbReference type="PANTHER" id="PTHR47549:SF2">
    <property type="entry name" value="GOLGI APPARATUS MEMBRANE PROTEIN TVP38"/>
    <property type="match status" value="1"/>
</dbReference>
<dbReference type="EMBL" id="BACD03000070">
    <property type="protein sequence ID" value="GAO52472.1"/>
    <property type="molecule type" value="Genomic_DNA"/>
</dbReference>
<feature type="transmembrane region" description="Helical" evidence="11">
    <location>
        <begin position="1621"/>
        <end position="1641"/>
    </location>
</feature>
<dbReference type="GO" id="GO:0000139">
    <property type="term" value="C:Golgi membrane"/>
    <property type="evidence" value="ECO:0007669"/>
    <property type="project" value="UniProtKB-SubCell"/>
</dbReference>
<feature type="domain" description="DH" evidence="12">
    <location>
        <begin position="1129"/>
        <end position="1303"/>
    </location>
</feature>
<protein>
    <recommendedName>
        <fullName evidence="4">Golgi apparatus membrane protein TVP38</fullName>
    </recommendedName>
    <alternativeName>
        <fullName evidence="5">Golgi apparatus membrane protein tvp38</fullName>
    </alternativeName>
</protein>
<evidence type="ECO:0000256" key="8">
    <source>
        <dbReference type="ARBA" id="ARBA00023034"/>
    </source>
</evidence>
<comment type="subcellular location">
    <subcellularLocation>
        <location evidence="2">Golgi apparatus membrane</location>
        <topology evidence="2">Multi-pass membrane protein</topology>
    </subcellularLocation>
</comment>
<feature type="region of interest" description="Disordered" evidence="10">
    <location>
        <begin position="118"/>
        <end position="140"/>
    </location>
</feature>
<dbReference type="GO" id="GO:0005085">
    <property type="term" value="F:guanyl-nucleotide exchange factor activity"/>
    <property type="evidence" value="ECO:0007669"/>
    <property type="project" value="InterPro"/>
</dbReference>
<comment type="similarity">
    <text evidence="3">Belongs to the TVP38/TMEM64 family.</text>
</comment>
<dbReference type="InterPro" id="IPR035899">
    <property type="entry name" value="DBL_dom_sf"/>
</dbReference>
<feature type="compositionally biased region" description="Polar residues" evidence="10">
    <location>
        <begin position="891"/>
        <end position="906"/>
    </location>
</feature>
<dbReference type="SMART" id="SM00325">
    <property type="entry name" value="RhoGEF"/>
    <property type="match status" value="1"/>
</dbReference>
<feature type="region of interest" description="Disordered" evidence="10">
    <location>
        <begin position="712"/>
        <end position="760"/>
    </location>
</feature>
<evidence type="ECO:0000256" key="11">
    <source>
        <dbReference type="SAM" id="Phobius"/>
    </source>
</evidence>
<comment type="function">
    <text evidence="1">Golgi membrane protein involved in vesicular trafficking and spindle migration.</text>
</comment>
<evidence type="ECO:0000313" key="13">
    <source>
        <dbReference type="EMBL" id="GAO52472.1"/>
    </source>
</evidence>
<feature type="region of interest" description="Disordered" evidence="10">
    <location>
        <begin position="799"/>
        <end position="832"/>
    </location>
</feature>
<evidence type="ECO:0000256" key="3">
    <source>
        <dbReference type="ARBA" id="ARBA00008640"/>
    </source>
</evidence>
<keyword evidence="8" id="KW-0333">Golgi apparatus</keyword>
<evidence type="ECO:0000256" key="9">
    <source>
        <dbReference type="ARBA" id="ARBA00023136"/>
    </source>
</evidence>
<name>A0A0E9NRI0_SAICN</name>
<feature type="transmembrane region" description="Helical" evidence="11">
    <location>
        <begin position="205"/>
        <end position="223"/>
    </location>
</feature>
<dbReference type="InterPro" id="IPR051076">
    <property type="entry name" value="Golgi_membrane_TVP38/TMEM64"/>
</dbReference>
<gene>
    <name evidence="13" type="ORF">G7K_6547-t1</name>
</gene>
<keyword evidence="14" id="KW-1185">Reference proteome</keyword>
<feature type="region of interest" description="Disordered" evidence="10">
    <location>
        <begin position="47"/>
        <end position="68"/>
    </location>
</feature>
<evidence type="ECO:0000256" key="6">
    <source>
        <dbReference type="ARBA" id="ARBA00022692"/>
    </source>
</evidence>
<dbReference type="InterPro" id="IPR000219">
    <property type="entry name" value="DH_dom"/>
</dbReference>